<organism evidence="2 3">
    <name type="scientific">Limimaricola cinnabarinus LL-001</name>
    <dbReference type="NCBI Taxonomy" id="1337093"/>
    <lineage>
        <taxon>Bacteria</taxon>
        <taxon>Pseudomonadati</taxon>
        <taxon>Pseudomonadota</taxon>
        <taxon>Alphaproteobacteria</taxon>
        <taxon>Rhodobacterales</taxon>
        <taxon>Paracoccaceae</taxon>
        <taxon>Limimaricola</taxon>
    </lineage>
</organism>
<accession>U2Z1E4</accession>
<keyword evidence="3" id="KW-1185">Reference proteome</keyword>
<dbReference type="Proteomes" id="UP000016566">
    <property type="component" value="Unassembled WGS sequence"/>
</dbReference>
<proteinExistence type="predicted"/>
<feature type="region of interest" description="Disordered" evidence="1">
    <location>
        <begin position="1"/>
        <end position="39"/>
    </location>
</feature>
<comment type="caution">
    <text evidence="2">The sequence shown here is derived from an EMBL/GenBank/DDBJ whole genome shotgun (WGS) entry which is preliminary data.</text>
</comment>
<evidence type="ECO:0000313" key="2">
    <source>
        <dbReference type="EMBL" id="GAD55180.1"/>
    </source>
</evidence>
<protein>
    <submittedName>
        <fullName evidence="2">Uncharacterized protein</fullName>
    </submittedName>
</protein>
<sequence>MLVSWKRARHEGGGFAARIPGPEGPGGSQAHCQDLISSS</sequence>
<dbReference type="EMBL" id="BATB01000011">
    <property type="protein sequence ID" value="GAD55180.1"/>
    <property type="molecule type" value="Genomic_DNA"/>
</dbReference>
<name>U2Z1E4_9RHOB</name>
<evidence type="ECO:0000256" key="1">
    <source>
        <dbReference type="SAM" id="MobiDB-lite"/>
    </source>
</evidence>
<reference evidence="2" key="1">
    <citation type="journal article" date="2013" name="Genome Announc.">
        <title>Draft Genome Sequence of Loktanella cinnabarina LL-001T, Isolated from Deep-Sea Floor Sediment.</title>
        <authorList>
            <person name="Nishi S."/>
            <person name="Tsubouchi T."/>
            <person name="Takaki Y."/>
            <person name="Koyanagi R."/>
            <person name="Satoh N."/>
            <person name="Maruyama T."/>
            <person name="Hatada Y."/>
        </authorList>
    </citation>
    <scope>NUCLEOTIDE SEQUENCE [LARGE SCALE GENOMIC DNA]</scope>
    <source>
        <strain evidence="2">LL-001</strain>
    </source>
</reference>
<dbReference type="AlphaFoldDB" id="U2Z1E4"/>
<gene>
    <name evidence="2" type="ORF">MBELCI_1232</name>
</gene>
<evidence type="ECO:0000313" key="3">
    <source>
        <dbReference type="Proteomes" id="UP000016566"/>
    </source>
</evidence>